<dbReference type="KEGG" id="mlr:MELLADRAFT_96305"/>
<dbReference type="InterPro" id="IPR058537">
    <property type="entry name" value="TPR_TNPO3_IPO13_4th"/>
</dbReference>
<dbReference type="EMBL" id="GL883098">
    <property type="protein sequence ID" value="EGG09056.1"/>
    <property type="molecule type" value="Genomic_DNA"/>
</dbReference>
<evidence type="ECO:0000259" key="1">
    <source>
        <dbReference type="PROSITE" id="PS50166"/>
    </source>
</evidence>
<dbReference type="Pfam" id="PF24138">
    <property type="entry name" value="TPR_TNPO3_IPO13_2nd"/>
    <property type="match status" value="1"/>
</dbReference>
<dbReference type="VEuPathDB" id="FungiDB:MELLADRAFT_96305"/>
<dbReference type="FunCoup" id="F4REA9">
    <property type="interactions" value="889"/>
</dbReference>
<keyword evidence="3" id="KW-1185">Reference proteome</keyword>
<organism evidence="3">
    <name type="scientific">Melampsora larici-populina (strain 98AG31 / pathotype 3-4-7)</name>
    <name type="common">Poplar leaf rust fungus</name>
    <dbReference type="NCBI Taxonomy" id="747676"/>
    <lineage>
        <taxon>Eukaryota</taxon>
        <taxon>Fungi</taxon>
        <taxon>Dikarya</taxon>
        <taxon>Basidiomycota</taxon>
        <taxon>Pucciniomycotina</taxon>
        <taxon>Pucciniomycetes</taxon>
        <taxon>Pucciniales</taxon>
        <taxon>Melampsoraceae</taxon>
        <taxon>Melampsora</taxon>
    </lineage>
</organism>
<dbReference type="InParanoid" id="F4REA9"/>
<dbReference type="GeneID" id="18937557"/>
<name>F4REA9_MELLP</name>
<dbReference type="HOGENOM" id="CLU_005996_0_0_1"/>
<dbReference type="Pfam" id="PF03810">
    <property type="entry name" value="IBN_N"/>
    <property type="match status" value="1"/>
</dbReference>
<dbReference type="GO" id="GO:0031267">
    <property type="term" value="F:small GTPase binding"/>
    <property type="evidence" value="ECO:0007669"/>
    <property type="project" value="InterPro"/>
</dbReference>
<dbReference type="InterPro" id="IPR057941">
    <property type="entry name" value="TPR_TNPO3_IPO13_2nd"/>
</dbReference>
<protein>
    <recommendedName>
        <fullName evidence="1">Importin N-terminal domain-containing protein</fullName>
    </recommendedName>
</protein>
<reference evidence="3" key="1">
    <citation type="journal article" date="2011" name="Proc. Natl. Acad. Sci. U.S.A.">
        <title>Obligate biotrophy features unraveled by the genomic analysis of rust fungi.</title>
        <authorList>
            <person name="Duplessis S."/>
            <person name="Cuomo C.A."/>
            <person name="Lin Y.-C."/>
            <person name="Aerts A."/>
            <person name="Tisserant E."/>
            <person name="Veneault-Fourrey C."/>
            <person name="Joly D.L."/>
            <person name="Hacquard S."/>
            <person name="Amselem J."/>
            <person name="Cantarel B.L."/>
            <person name="Chiu R."/>
            <person name="Coutinho P.M."/>
            <person name="Feau N."/>
            <person name="Field M."/>
            <person name="Frey P."/>
            <person name="Gelhaye E."/>
            <person name="Goldberg J."/>
            <person name="Grabherr M.G."/>
            <person name="Kodira C.D."/>
            <person name="Kohler A."/>
            <person name="Kuees U."/>
            <person name="Lindquist E.A."/>
            <person name="Lucas S.M."/>
            <person name="Mago R."/>
            <person name="Mauceli E."/>
            <person name="Morin E."/>
            <person name="Murat C."/>
            <person name="Pangilinan J.L."/>
            <person name="Park R."/>
            <person name="Pearson M."/>
            <person name="Quesneville H."/>
            <person name="Rouhier N."/>
            <person name="Sakthikumar S."/>
            <person name="Salamov A.A."/>
            <person name="Schmutz J."/>
            <person name="Selles B."/>
            <person name="Shapiro H."/>
            <person name="Tanguay P."/>
            <person name="Tuskan G.A."/>
            <person name="Henrissat B."/>
            <person name="Van de Peer Y."/>
            <person name="Rouze P."/>
            <person name="Ellis J.G."/>
            <person name="Dodds P.N."/>
            <person name="Schein J.E."/>
            <person name="Zhong S."/>
            <person name="Hamelin R.C."/>
            <person name="Grigoriev I.V."/>
            <person name="Szabo L.J."/>
            <person name="Martin F."/>
        </authorList>
    </citation>
    <scope>NUCLEOTIDE SEQUENCE [LARGE SCALE GENOMIC DNA]</scope>
    <source>
        <strain evidence="3">98AG31 / pathotype 3-4-7</strain>
    </source>
</reference>
<dbReference type="InterPro" id="IPR051345">
    <property type="entry name" value="Importin_beta-like_NTR"/>
</dbReference>
<dbReference type="InterPro" id="IPR057942">
    <property type="entry name" value="TPR_TNPO3_IPO13_3rd"/>
</dbReference>
<dbReference type="Pfam" id="PF08389">
    <property type="entry name" value="Xpo1"/>
    <property type="match status" value="1"/>
</dbReference>
<evidence type="ECO:0000313" key="2">
    <source>
        <dbReference type="EMBL" id="EGG09056.1"/>
    </source>
</evidence>
<accession>F4REA9</accession>
<sequence length="963" mass="107797">MVTKFPKDRQSSLSDYLASIASLIIRPSNRFLREWLLGGFHHYTNSDSGRFVACFASTKKLNTLPIHSDIQEEAWLTADLILRAPDSSLESKLFAAQTFRAKITFDLEQLPAPHRLQLRDSLLTVLTDFATGPAKIVLVHLCLSLADLALQLPEWPTVIGDMTEKFGKSPETVPILLEFLTVFPQEVLGNHRIKITNQWSSPHTSQLVSDTLSMYLAAQVFKCLSAWLRTGEISASVVGTPNVLSSAFNALSEDELFEAAVDLIVDLIHETQEIDDNMALIERIVSFLIALQPKLAQDREDPDMMRGYCRIYVEAGEWYTPLILRHPDTFLPIVHAIRSCCDYEDLDVVGITFNFWYRLSKGLYRKRLEGEMKPLLDVYSSLVQTIIGHLHYPNDMSTHTGQEADAFRRFRHNIGDTLKDCCYVLGASLCLKRSYDLIVRALANSTSSRWQDIEAPLFSMRTMGAEVDPKDDEVLPLIMDIIPKLPAHPKIQYATILVLCRYTEWTNLHPDSIPFQLQYISAGFQDPAEEVRLAAAQAMKFLCRDCSQHLVSFLPQLHTFYQTVSSTLGKDDMTELSGALAHIIAVMPAPEASQALQTFCMPLVENMHNMVAQKVPLGQEGAIQQLSDTLETLDTFLSYVPSLADHLQPECSKTLEQIWTVLDGVLGSYDKNFKVSERACAVIRRGLQFFGRFCLPLLVSIVDRMTVSYERSGCPSYLWITGKVVGMFSETRDPGLESCLKIAFERQSVHAFSTIKEAGAEHTSDVIDDYIHLLLVLLESYPQIIASSPCFPPSFPIVLASLELYDPGPLSATLDYVREIVGHESLGVQRPQNGVDAPQAPAGFALLAAPIRSVVTQYGFLLCEALLRRLLSDLPEDLSSSVIIIFRLLGEHFPAELSTWLPPIVEQLPVKLASSDDKATFMVTFNNAISQGQGGLVKEAILVLFKASRRERARERFNSDRRS</sequence>
<dbReference type="AlphaFoldDB" id="F4REA9"/>
<dbReference type="PANTHER" id="PTHR12363">
    <property type="entry name" value="TRANSPORTIN 3 AND IMPORTIN 13"/>
    <property type="match status" value="1"/>
</dbReference>
<gene>
    <name evidence="2" type="ORF">MELLADRAFT_96305</name>
</gene>
<dbReference type="InterPro" id="IPR013598">
    <property type="entry name" value="Exportin-1/Importin-b-like"/>
</dbReference>
<dbReference type="Pfam" id="PF24139">
    <property type="entry name" value="TPR_TNPO3_IPO13_4th"/>
    <property type="match status" value="1"/>
</dbReference>
<dbReference type="Gene3D" id="1.25.10.10">
    <property type="entry name" value="Leucine-rich Repeat Variant"/>
    <property type="match status" value="1"/>
</dbReference>
<dbReference type="InterPro" id="IPR001494">
    <property type="entry name" value="Importin-beta_N"/>
</dbReference>
<evidence type="ECO:0000313" key="3">
    <source>
        <dbReference type="Proteomes" id="UP000001072"/>
    </source>
</evidence>
<dbReference type="SUPFAM" id="SSF48371">
    <property type="entry name" value="ARM repeat"/>
    <property type="match status" value="1"/>
</dbReference>
<proteinExistence type="predicted"/>
<dbReference type="RefSeq" id="XP_007407416.1">
    <property type="nucleotide sequence ID" value="XM_007407354.1"/>
</dbReference>
<dbReference type="eggNOG" id="KOG2081">
    <property type="taxonomic scope" value="Eukaryota"/>
</dbReference>
<feature type="domain" description="Importin N-terminal" evidence="1">
    <location>
        <begin position="57"/>
        <end position="128"/>
    </location>
</feature>
<dbReference type="GO" id="GO:0005737">
    <property type="term" value="C:cytoplasm"/>
    <property type="evidence" value="ECO:0007669"/>
    <property type="project" value="TreeGrafter"/>
</dbReference>
<dbReference type="STRING" id="747676.F4REA9"/>
<dbReference type="Proteomes" id="UP000001072">
    <property type="component" value="Unassembled WGS sequence"/>
</dbReference>
<dbReference type="GO" id="GO:0006606">
    <property type="term" value="P:protein import into nucleus"/>
    <property type="evidence" value="ECO:0007669"/>
    <property type="project" value="TreeGrafter"/>
</dbReference>
<dbReference type="PANTHER" id="PTHR12363:SF53">
    <property type="entry name" value="MRNA TRANSPORT REGULATOR MTR10"/>
    <property type="match status" value="1"/>
</dbReference>
<dbReference type="InterPro" id="IPR016024">
    <property type="entry name" value="ARM-type_fold"/>
</dbReference>
<dbReference type="InterPro" id="IPR011989">
    <property type="entry name" value="ARM-like"/>
</dbReference>
<dbReference type="Pfam" id="PF24140">
    <property type="entry name" value="TPR_TNPO3_IPO13_3rd"/>
    <property type="match status" value="1"/>
</dbReference>
<dbReference type="OrthoDB" id="435593at2759"/>
<dbReference type="PROSITE" id="PS50166">
    <property type="entry name" value="IMPORTIN_B_NT"/>
    <property type="match status" value="1"/>
</dbReference>